<evidence type="ECO:0000313" key="4">
    <source>
        <dbReference type="EMBL" id="TXF88813.1"/>
    </source>
</evidence>
<dbReference type="PANTHER" id="PTHR45586:SF1">
    <property type="entry name" value="LIPOPOLYSACCHARIDE ASSEMBLY PROTEIN B"/>
    <property type="match status" value="1"/>
</dbReference>
<keyword evidence="3" id="KW-0732">Signal</keyword>
<keyword evidence="1" id="KW-0677">Repeat</keyword>
<gene>
    <name evidence="4" type="ORF">FUA23_13265</name>
</gene>
<proteinExistence type="predicted"/>
<evidence type="ECO:0000313" key="5">
    <source>
        <dbReference type="Proteomes" id="UP000321907"/>
    </source>
</evidence>
<dbReference type="Gene3D" id="1.25.40.10">
    <property type="entry name" value="Tetratricopeptide repeat domain"/>
    <property type="match status" value="4"/>
</dbReference>
<dbReference type="Proteomes" id="UP000321907">
    <property type="component" value="Unassembled WGS sequence"/>
</dbReference>
<dbReference type="InterPro" id="IPR011990">
    <property type="entry name" value="TPR-like_helical_dom_sf"/>
</dbReference>
<organism evidence="4 5">
    <name type="scientific">Neolewinella aurantiaca</name>
    <dbReference type="NCBI Taxonomy" id="2602767"/>
    <lineage>
        <taxon>Bacteria</taxon>
        <taxon>Pseudomonadati</taxon>
        <taxon>Bacteroidota</taxon>
        <taxon>Saprospiria</taxon>
        <taxon>Saprospirales</taxon>
        <taxon>Lewinellaceae</taxon>
        <taxon>Neolewinella</taxon>
    </lineage>
</organism>
<keyword evidence="5" id="KW-1185">Reference proteome</keyword>
<evidence type="ECO:0000256" key="3">
    <source>
        <dbReference type="SAM" id="SignalP"/>
    </source>
</evidence>
<dbReference type="PANTHER" id="PTHR45586">
    <property type="entry name" value="TPR REPEAT-CONTAINING PROTEIN PA4667"/>
    <property type="match status" value="1"/>
</dbReference>
<dbReference type="EMBL" id="VOXD01000019">
    <property type="protein sequence ID" value="TXF88813.1"/>
    <property type="molecule type" value="Genomic_DNA"/>
</dbReference>
<dbReference type="InterPro" id="IPR051012">
    <property type="entry name" value="CellSynth/LPSAsmb/PSIAsmb"/>
</dbReference>
<reference evidence="4 5" key="1">
    <citation type="submission" date="2019-08" db="EMBL/GenBank/DDBJ databases">
        <title>Lewinella sp. strain SSH13 Genome sequencing and assembly.</title>
        <authorList>
            <person name="Kim I."/>
        </authorList>
    </citation>
    <scope>NUCLEOTIDE SEQUENCE [LARGE SCALE GENOMIC DNA]</scope>
    <source>
        <strain evidence="4 5">SSH13</strain>
    </source>
</reference>
<protein>
    <submittedName>
        <fullName evidence="4">Tetratricopeptide repeat protein</fullName>
    </submittedName>
</protein>
<evidence type="ECO:0000256" key="1">
    <source>
        <dbReference type="ARBA" id="ARBA00022737"/>
    </source>
</evidence>
<dbReference type="AlphaFoldDB" id="A0A5C7FGH8"/>
<feature type="chain" id="PRO_5023040819" evidence="3">
    <location>
        <begin position="23"/>
        <end position="603"/>
    </location>
</feature>
<keyword evidence="2" id="KW-0802">TPR repeat</keyword>
<dbReference type="SUPFAM" id="SSF48452">
    <property type="entry name" value="TPR-like"/>
    <property type="match status" value="3"/>
</dbReference>
<accession>A0A5C7FGH8</accession>
<name>A0A5C7FGH8_9BACT</name>
<feature type="signal peptide" evidence="3">
    <location>
        <begin position="1"/>
        <end position="22"/>
    </location>
</feature>
<sequence>MNRLMRWLLLSLFLTLTTLVSAQNNQLAQQYYRDGEYEKSAELYLALAKEKPGNSFYFDRYVTSLLQLQRYDEAESALKKQLRKRPEEVSLYVKYGQLLEEKFDEEGAKQQYLKAVEELPADQYRITQLANAFIGMTKYEYAILAYEKGAKLLKKEGLFSYNLGDLYRRKGEIEPMISNYLDAIRDQPKRVRQVQTYFQRYLDKDGLLEAQKQLYARIQESGEKDPTYPEMLAWVFIQRKDYKSALRQARALDKRLDEEGERVLGIGRMAANARDYETAIAAFDYITENKNPGGGLYLEAKREGLLTRRRAITDGYDYTREDLKILEAAYEEFLAEFGTNPASARIAMQLAELEAIYLNDLDKAVKLLNDVVETKGVHAKIQAQAKISLADYYLMQGEVWESTLLYSQVDKKFKEDLLGHEARFRNARLSYFRGDFEWAQSQFDVLKASTSRLIANDALDLSVFIMDNLGLDTSALALQTYADAELLVFQNKFDDAFAKLDELKAKFPGHELEDDIVYLKSNIYVKLRRYDEAVAGYQSILDNYPESIRLDNSLWKLAGIYENQLDDKEKAKQLYETLFIDYSGSILAVEARKKYRELRGDAL</sequence>
<evidence type="ECO:0000256" key="2">
    <source>
        <dbReference type="ARBA" id="ARBA00022803"/>
    </source>
</evidence>
<dbReference type="Pfam" id="PF13174">
    <property type="entry name" value="TPR_6"/>
    <property type="match status" value="2"/>
</dbReference>
<comment type="caution">
    <text evidence="4">The sequence shown here is derived from an EMBL/GenBank/DDBJ whole genome shotgun (WGS) entry which is preliminary data.</text>
</comment>
<dbReference type="OrthoDB" id="9763354at2"/>
<dbReference type="Pfam" id="PF13432">
    <property type="entry name" value="TPR_16"/>
    <property type="match status" value="1"/>
</dbReference>
<dbReference type="InterPro" id="IPR019734">
    <property type="entry name" value="TPR_rpt"/>
</dbReference>